<sequence>TNPVENAIRPICLTRKNALFAGHEIGAENWALLASIVATCKLNDVNPVAYIAETLEAIIDGHPHSRIEDLMPWRFRKASSPHQ</sequence>
<dbReference type="InterPro" id="IPR052344">
    <property type="entry name" value="Transposase-related"/>
</dbReference>
<dbReference type="Pfam" id="PF13817">
    <property type="entry name" value="DDE_Tnp_IS66_C"/>
    <property type="match status" value="1"/>
</dbReference>
<organism evidence="3 4">
    <name type="scientific">Bradyrhizobium zhanjiangense</name>
    <dbReference type="NCBI Taxonomy" id="1325107"/>
    <lineage>
        <taxon>Bacteria</taxon>
        <taxon>Pseudomonadati</taxon>
        <taxon>Pseudomonadota</taxon>
        <taxon>Alphaproteobacteria</taxon>
        <taxon>Hyphomicrobiales</taxon>
        <taxon>Nitrobacteraceae</taxon>
        <taxon>Bradyrhizobium</taxon>
    </lineage>
</organism>
<dbReference type="RefSeq" id="WP_164939797.1">
    <property type="nucleotide sequence ID" value="NZ_LBJM01000106.1"/>
</dbReference>
<feature type="non-terminal residue" evidence="3">
    <location>
        <position position="1"/>
    </location>
</feature>
<gene>
    <name evidence="3" type="ORF">XH94_35250</name>
</gene>
<dbReference type="EMBL" id="LBJM01000106">
    <property type="protein sequence ID" value="RXH29853.1"/>
    <property type="molecule type" value="Genomic_DNA"/>
</dbReference>
<dbReference type="AlphaFoldDB" id="A0A4Q0S6J6"/>
<dbReference type="InterPro" id="IPR004291">
    <property type="entry name" value="Transposase_IS66_central"/>
</dbReference>
<proteinExistence type="predicted"/>
<dbReference type="Pfam" id="PF03050">
    <property type="entry name" value="DDE_Tnp_IS66"/>
    <property type="match status" value="1"/>
</dbReference>
<reference evidence="3 4" key="1">
    <citation type="submission" date="2015-04" db="EMBL/GenBank/DDBJ databases">
        <title>Comparative genomics of rhizobia nodulating Arachis hypogaea in China.</title>
        <authorList>
            <person name="Li Y."/>
        </authorList>
    </citation>
    <scope>NUCLEOTIDE SEQUENCE [LARGE SCALE GENOMIC DNA]</scope>
    <source>
        <strain evidence="3 4">CCBAU 51787</strain>
    </source>
</reference>
<evidence type="ECO:0000313" key="3">
    <source>
        <dbReference type="EMBL" id="RXH29853.1"/>
    </source>
</evidence>
<evidence type="ECO:0000259" key="2">
    <source>
        <dbReference type="Pfam" id="PF13817"/>
    </source>
</evidence>
<protein>
    <submittedName>
        <fullName evidence="3">Transposase</fullName>
    </submittedName>
</protein>
<dbReference type="Proteomes" id="UP000290565">
    <property type="component" value="Unassembled WGS sequence"/>
</dbReference>
<feature type="domain" description="Transposase IS66 central" evidence="1">
    <location>
        <begin position="1"/>
        <end position="28"/>
    </location>
</feature>
<evidence type="ECO:0000259" key="1">
    <source>
        <dbReference type="Pfam" id="PF03050"/>
    </source>
</evidence>
<name>A0A4Q0S6J6_9BRAD</name>
<accession>A0A4Q0S6J6</accession>
<dbReference type="PANTHER" id="PTHR33678:SF1">
    <property type="entry name" value="BLL1576 PROTEIN"/>
    <property type="match status" value="1"/>
</dbReference>
<dbReference type="InterPro" id="IPR039552">
    <property type="entry name" value="IS66_C"/>
</dbReference>
<evidence type="ECO:0000313" key="4">
    <source>
        <dbReference type="Proteomes" id="UP000290565"/>
    </source>
</evidence>
<dbReference type="PANTHER" id="PTHR33678">
    <property type="entry name" value="BLL1576 PROTEIN"/>
    <property type="match status" value="1"/>
</dbReference>
<feature type="domain" description="Transposase IS66 C-terminal" evidence="2">
    <location>
        <begin position="35"/>
        <end position="73"/>
    </location>
</feature>
<comment type="caution">
    <text evidence="3">The sequence shown here is derived from an EMBL/GenBank/DDBJ whole genome shotgun (WGS) entry which is preliminary data.</text>
</comment>